<dbReference type="Gene3D" id="3.20.20.380">
    <property type="entry name" value="Copper homeostasis (CutC) domain"/>
    <property type="match status" value="1"/>
</dbReference>
<dbReference type="GO" id="GO:0005737">
    <property type="term" value="C:cytoplasm"/>
    <property type="evidence" value="ECO:0007669"/>
    <property type="project" value="UniProtKB-SubCell"/>
</dbReference>
<name>A0A6G7Y3U8_9ACTN</name>
<evidence type="ECO:0000313" key="4">
    <source>
        <dbReference type="Proteomes" id="UP000501058"/>
    </source>
</evidence>
<comment type="similarity">
    <text evidence="1 2">Belongs to the CutC family.</text>
</comment>
<dbReference type="HAMAP" id="MF_00795">
    <property type="entry name" value="CutC"/>
    <property type="match status" value="1"/>
</dbReference>
<evidence type="ECO:0000313" key="3">
    <source>
        <dbReference type="EMBL" id="QIK71301.1"/>
    </source>
</evidence>
<dbReference type="SUPFAM" id="SSF110395">
    <property type="entry name" value="CutC-like"/>
    <property type="match status" value="1"/>
</dbReference>
<dbReference type="InterPro" id="IPR036822">
    <property type="entry name" value="CutC-like_dom_sf"/>
</dbReference>
<keyword evidence="4" id="KW-1185">Reference proteome</keyword>
<proteinExistence type="inferred from homology"/>
<dbReference type="GO" id="GO:0005507">
    <property type="term" value="F:copper ion binding"/>
    <property type="evidence" value="ECO:0007669"/>
    <property type="project" value="TreeGrafter"/>
</dbReference>
<dbReference type="Proteomes" id="UP000501058">
    <property type="component" value="Chromosome"/>
</dbReference>
<dbReference type="InterPro" id="IPR005627">
    <property type="entry name" value="CutC-like"/>
</dbReference>
<dbReference type="RefSeq" id="WP_166231608.1">
    <property type="nucleotide sequence ID" value="NZ_CP049865.1"/>
</dbReference>
<comment type="subcellular location">
    <subcellularLocation>
        <location evidence="2">Cytoplasm</location>
    </subcellularLocation>
</comment>
<evidence type="ECO:0000256" key="1">
    <source>
        <dbReference type="ARBA" id="ARBA00007768"/>
    </source>
</evidence>
<comment type="caution">
    <text evidence="2">Once thought to be involved in copper homeostasis, experiments in E.coli have shown this is not the case.</text>
</comment>
<keyword evidence="2" id="KW-0963">Cytoplasm</keyword>
<organism evidence="3 4">
    <name type="scientific">Propioniciclava coleopterorum</name>
    <dbReference type="NCBI Taxonomy" id="2714937"/>
    <lineage>
        <taxon>Bacteria</taxon>
        <taxon>Bacillati</taxon>
        <taxon>Actinomycetota</taxon>
        <taxon>Actinomycetes</taxon>
        <taxon>Propionibacteriales</taxon>
        <taxon>Propionibacteriaceae</taxon>
        <taxon>Propioniciclava</taxon>
    </lineage>
</organism>
<dbReference type="PANTHER" id="PTHR12598:SF0">
    <property type="entry name" value="COPPER HOMEOSTASIS PROTEIN CUTC HOMOLOG"/>
    <property type="match status" value="1"/>
</dbReference>
<gene>
    <name evidence="2" type="primary">cutC</name>
    <name evidence="3" type="ORF">G7070_02130</name>
</gene>
<dbReference type="EMBL" id="CP049865">
    <property type="protein sequence ID" value="QIK71301.1"/>
    <property type="molecule type" value="Genomic_DNA"/>
</dbReference>
<dbReference type="KEGG" id="prv:G7070_02130"/>
<dbReference type="AlphaFoldDB" id="A0A6G7Y3U8"/>
<sequence>MSGKTDRIPLEIAVQDAAGALAALAAGADRLELCSALETGGLTPSLGLVERVAAAAAEAGAGLCVLIRARDGDFVYDADEVAVMRRDVALTAAVPGVTGVVVGALTASGGVDAPAVRALADAAAGRDVVFHRALDVLADPLAALDELARLGVTRVLTSGGAPTAPEGLETLRAMAAHASGLGIVAGGGVTPAAFPALLDAGVTGLHLSAKHRRPGGASGPGGGAGEVWRTSAAAVREARDALDRAAR</sequence>
<dbReference type="PANTHER" id="PTHR12598">
    <property type="entry name" value="COPPER HOMEOSTASIS PROTEIN CUTC"/>
    <property type="match status" value="1"/>
</dbReference>
<dbReference type="Pfam" id="PF03932">
    <property type="entry name" value="CutC"/>
    <property type="match status" value="1"/>
</dbReference>
<reference evidence="3 4" key="1">
    <citation type="submission" date="2020-03" db="EMBL/GenBank/DDBJ databases">
        <title>Propioniciclava sp. nov., isolated from Hydrophilus acuminatus.</title>
        <authorList>
            <person name="Hyun D.-W."/>
            <person name="Bae J.-W."/>
        </authorList>
    </citation>
    <scope>NUCLEOTIDE SEQUENCE [LARGE SCALE GENOMIC DNA]</scope>
    <source>
        <strain evidence="3 4">HDW11</strain>
    </source>
</reference>
<protein>
    <recommendedName>
        <fullName evidence="2">PF03932 family protein CutC</fullName>
    </recommendedName>
</protein>
<evidence type="ECO:0000256" key="2">
    <source>
        <dbReference type="HAMAP-Rule" id="MF_00795"/>
    </source>
</evidence>
<accession>A0A6G7Y3U8</accession>